<name>A0ABP8M0E5_9BACT</name>
<dbReference type="RefSeq" id="WP_345160928.1">
    <property type="nucleotide sequence ID" value="NZ_BAABHC010000024.1"/>
</dbReference>
<reference evidence="2" key="1">
    <citation type="journal article" date="2019" name="Int. J. Syst. Evol. Microbiol.">
        <title>The Global Catalogue of Microorganisms (GCM) 10K type strain sequencing project: providing services to taxonomists for standard genome sequencing and annotation.</title>
        <authorList>
            <consortium name="The Broad Institute Genomics Platform"/>
            <consortium name="The Broad Institute Genome Sequencing Center for Infectious Disease"/>
            <person name="Wu L."/>
            <person name="Ma J."/>
        </authorList>
    </citation>
    <scope>NUCLEOTIDE SEQUENCE [LARGE SCALE GENOMIC DNA]</scope>
    <source>
        <strain evidence="2">JCM 17926</strain>
    </source>
</reference>
<protein>
    <recommendedName>
        <fullName evidence="3">Transposase IS701-like DDE domain-containing protein</fullName>
    </recommendedName>
</protein>
<keyword evidence="2" id="KW-1185">Reference proteome</keyword>
<evidence type="ECO:0000313" key="1">
    <source>
        <dbReference type="EMBL" id="GAA4439424.1"/>
    </source>
</evidence>
<sequence>MWSLKGAIGKLLGNTATDPCSHYQRLKRWLWSGKKDKSLWVGLLQAALGLLEKRSRLLILDGSSWKWGVRKYYFLTLSVLYQGVSIPLWWQELAKLGTSSQWQR</sequence>
<comment type="caution">
    <text evidence="1">The sequence shown here is derived from an EMBL/GenBank/DDBJ whole genome shotgun (WGS) entry which is preliminary data.</text>
</comment>
<organism evidence="1 2">
    <name type="scientific">Pontibacter saemangeumensis</name>
    <dbReference type="NCBI Taxonomy" id="1084525"/>
    <lineage>
        <taxon>Bacteria</taxon>
        <taxon>Pseudomonadati</taxon>
        <taxon>Bacteroidota</taxon>
        <taxon>Cytophagia</taxon>
        <taxon>Cytophagales</taxon>
        <taxon>Hymenobacteraceae</taxon>
        <taxon>Pontibacter</taxon>
    </lineage>
</organism>
<proteinExistence type="predicted"/>
<accession>A0ABP8M0E5</accession>
<evidence type="ECO:0008006" key="3">
    <source>
        <dbReference type="Google" id="ProtNLM"/>
    </source>
</evidence>
<dbReference type="EMBL" id="BAABHC010000024">
    <property type="protein sequence ID" value="GAA4439424.1"/>
    <property type="molecule type" value="Genomic_DNA"/>
</dbReference>
<gene>
    <name evidence="1" type="ORF">GCM10023188_35750</name>
</gene>
<evidence type="ECO:0000313" key="2">
    <source>
        <dbReference type="Proteomes" id="UP001500552"/>
    </source>
</evidence>
<dbReference type="Proteomes" id="UP001500552">
    <property type="component" value="Unassembled WGS sequence"/>
</dbReference>